<accession>A0A848RQX1</accession>
<reference evidence="8 9" key="1">
    <citation type="submission" date="2020-04" db="EMBL/GenBank/DDBJ databases">
        <title>Antimicrobial susceptibility and clonality of vaginal-derived multi-drug resistant Mobiluncus isolates in China.</title>
        <authorList>
            <person name="Zhang X."/>
        </authorList>
    </citation>
    <scope>NUCLEOTIDE SEQUENCE [LARGE SCALE GENOMIC DNA]</scope>
    <source>
        <strain evidence="8 9">7</strain>
    </source>
</reference>
<evidence type="ECO:0000313" key="9">
    <source>
        <dbReference type="Proteomes" id="UP000582487"/>
    </source>
</evidence>
<comment type="caution">
    <text evidence="8">The sequence shown here is derived from an EMBL/GenBank/DDBJ whole genome shotgun (WGS) entry which is preliminary data.</text>
</comment>
<dbReference type="InterPro" id="IPR044068">
    <property type="entry name" value="CB"/>
</dbReference>
<dbReference type="AlphaFoldDB" id="A0A848RQX1"/>
<proteinExistence type="inferred from homology"/>
<evidence type="ECO:0000313" key="8">
    <source>
        <dbReference type="EMBL" id="NMW93348.1"/>
    </source>
</evidence>
<evidence type="ECO:0000259" key="7">
    <source>
        <dbReference type="PROSITE" id="PS51900"/>
    </source>
</evidence>
<dbReference type="GO" id="GO:0006310">
    <property type="term" value="P:DNA recombination"/>
    <property type="evidence" value="ECO:0007669"/>
    <property type="project" value="UniProtKB-KW"/>
</dbReference>
<comment type="similarity">
    <text evidence="1">Belongs to the 'phage' integrase family.</text>
</comment>
<dbReference type="Proteomes" id="UP000582487">
    <property type="component" value="Unassembled WGS sequence"/>
</dbReference>
<dbReference type="GO" id="GO:0015074">
    <property type="term" value="P:DNA integration"/>
    <property type="evidence" value="ECO:0007669"/>
    <property type="project" value="UniProtKB-KW"/>
</dbReference>
<keyword evidence="4" id="KW-0233">DNA recombination</keyword>
<name>A0A848RQX1_9ACTO</name>
<dbReference type="InterPro" id="IPR002104">
    <property type="entry name" value="Integrase_catalytic"/>
</dbReference>
<dbReference type="Pfam" id="PF26003">
    <property type="entry name" value="Integrase_N_phage"/>
    <property type="match status" value="1"/>
</dbReference>
<evidence type="ECO:0000256" key="3">
    <source>
        <dbReference type="ARBA" id="ARBA00023125"/>
    </source>
</evidence>
<evidence type="ECO:0000256" key="4">
    <source>
        <dbReference type="ARBA" id="ARBA00023172"/>
    </source>
</evidence>
<dbReference type="SUPFAM" id="SSF56349">
    <property type="entry name" value="DNA breaking-rejoining enzymes"/>
    <property type="match status" value="1"/>
</dbReference>
<dbReference type="Pfam" id="PF00589">
    <property type="entry name" value="Phage_integrase"/>
    <property type="match status" value="1"/>
</dbReference>
<dbReference type="Pfam" id="PF14659">
    <property type="entry name" value="Phage_int_SAM_3"/>
    <property type="match status" value="1"/>
</dbReference>
<dbReference type="Gene3D" id="1.10.443.10">
    <property type="entry name" value="Intergrase catalytic core"/>
    <property type="match status" value="1"/>
</dbReference>
<dbReference type="InterPro" id="IPR004107">
    <property type="entry name" value="Integrase_SAM-like_N"/>
</dbReference>
<dbReference type="InterPro" id="IPR050808">
    <property type="entry name" value="Phage_Integrase"/>
</dbReference>
<dbReference type="CDD" id="cd01189">
    <property type="entry name" value="INT_ICEBs1_C_like"/>
    <property type="match status" value="1"/>
</dbReference>
<dbReference type="PROSITE" id="PS51900">
    <property type="entry name" value="CB"/>
    <property type="match status" value="1"/>
</dbReference>
<dbReference type="PANTHER" id="PTHR30629">
    <property type="entry name" value="PROPHAGE INTEGRASE"/>
    <property type="match status" value="1"/>
</dbReference>
<keyword evidence="3 5" id="KW-0238">DNA-binding</keyword>
<dbReference type="InterPro" id="IPR013762">
    <property type="entry name" value="Integrase-like_cat_sf"/>
</dbReference>
<dbReference type="PROSITE" id="PS51898">
    <property type="entry name" value="TYR_RECOMBINASE"/>
    <property type="match status" value="1"/>
</dbReference>
<dbReference type="InterPro" id="IPR011010">
    <property type="entry name" value="DNA_brk_join_enz"/>
</dbReference>
<dbReference type="PANTHER" id="PTHR30629:SF2">
    <property type="entry name" value="PROPHAGE INTEGRASE INTS-RELATED"/>
    <property type="match status" value="1"/>
</dbReference>
<gene>
    <name evidence="8" type="ORF">HHJ74_06495</name>
</gene>
<evidence type="ECO:0000256" key="2">
    <source>
        <dbReference type="ARBA" id="ARBA00022908"/>
    </source>
</evidence>
<evidence type="ECO:0000256" key="1">
    <source>
        <dbReference type="ARBA" id="ARBA00008857"/>
    </source>
</evidence>
<dbReference type="RefSeq" id="WP_004013935.1">
    <property type="nucleotide sequence ID" value="NZ_CAMUNX010000001.1"/>
</dbReference>
<dbReference type="Gene3D" id="1.10.150.130">
    <property type="match status" value="1"/>
</dbReference>
<feature type="domain" description="Core-binding (CB)" evidence="7">
    <location>
        <begin position="76"/>
        <end position="162"/>
    </location>
</feature>
<protein>
    <submittedName>
        <fullName evidence="8">Site-specific integrase</fullName>
    </submittedName>
</protein>
<dbReference type="InterPro" id="IPR058717">
    <property type="entry name" value="Phage_L5_Integrase_N"/>
</dbReference>
<sequence length="415" mass="47822">MDKRPSGNFRARYANPRYGLDDREPRYISRTFTHKTSANDWLHQQKADIDRNVWLSPIQQQELQEQERQERERQERTFATYASQWLEFKKTEWKDRTTARYECVYKDYVLPYWGERQIKDITKTDVRDWITGGISKTDKDGKQVTYANSAKKAYELFRQIMLAAVSDDIIDRAPIAPDMIRALTKNERNSSRRQTQRALTGEELYLLMHGKDTIDEHGKPTHIDGLPPQYALFTLFMAATGLRIGEAIALRRSDFDFETNTFTVSRQYTHGQIDTPKTKSSARPMQMADELAEMVKQHLAALPMTGKDGLVFPSSRGRFIRHASYVESLNYATKRLGLEKFRPHDLRRTAITNLLQQGVSLKDVQDFSRHETPSMVLRYAQANTAQHKTTATKAFQAVMATTGSNVTQLPAAVNE</sequence>
<dbReference type="EMBL" id="JABCUV010000006">
    <property type="protein sequence ID" value="NMW93348.1"/>
    <property type="molecule type" value="Genomic_DNA"/>
</dbReference>
<organism evidence="8 9">
    <name type="scientific">Mobiluncus mulieris</name>
    <dbReference type="NCBI Taxonomy" id="2052"/>
    <lineage>
        <taxon>Bacteria</taxon>
        <taxon>Bacillati</taxon>
        <taxon>Actinomycetota</taxon>
        <taxon>Actinomycetes</taxon>
        <taxon>Actinomycetales</taxon>
        <taxon>Actinomycetaceae</taxon>
        <taxon>Mobiluncus</taxon>
    </lineage>
</organism>
<dbReference type="GO" id="GO:0003677">
    <property type="term" value="F:DNA binding"/>
    <property type="evidence" value="ECO:0007669"/>
    <property type="project" value="UniProtKB-UniRule"/>
</dbReference>
<evidence type="ECO:0000256" key="5">
    <source>
        <dbReference type="PROSITE-ProRule" id="PRU01248"/>
    </source>
</evidence>
<evidence type="ECO:0000259" key="6">
    <source>
        <dbReference type="PROSITE" id="PS51898"/>
    </source>
</evidence>
<keyword evidence="2" id="KW-0229">DNA integration</keyword>
<dbReference type="InterPro" id="IPR010998">
    <property type="entry name" value="Integrase_recombinase_N"/>
</dbReference>
<feature type="domain" description="Tyr recombinase" evidence="6">
    <location>
        <begin position="194"/>
        <end position="393"/>
    </location>
</feature>